<proteinExistence type="predicted"/>
<dbReference type="NCBIfam" id="NF041503">
    <property type="entry name" value="WZX_like"/>
    <property type="match status" value="1"/>
</dbReference>
<dbReference type="Pfam" id="PF01943">
    <property type="entry name" value="Polysacc_synt"/>
    <property type="match status" value="1"/>
</dbReference>
<evidence type="ECO:0000256" key="2">
    <source>
        <dbReference type="ARBA" id="ARBA00022475"/>
    </source>
</evidence>
<dbReference type="Proteomes" id="UP000182489">
    <property type="component" value="Unassembled WGS sequence"/>
</dbReference>
<evidence type="ECO:0000313" key="8">
    <source>
        <dbReference type="Proteomes" id="UP000182489"/>
    </source>
</evidence>
<feature type="transmembrane region" description="Helical" evidence="6">
    <location>
        <begin position="164"/>
        <end position="187"/>
    </location>
</feature>
<evidence type="ECO:0000256" key="6">
    <source>
        <dbReference type="SAM" id="Phobius"/>
    </source>
</evidence>
<dbReference type="GO" id="GO:0005886">
    <property type="term" value="C:plasma membrane"/>
    <property type="evidence" value="ECO:0007669"/>
    <property type="project" value="UniProtKB-SubCell"/>
</dbReference>
<evidence type="ECO:0000256" key="3">
    <source>
        <dbReference type="ARBA" id="ARBA00022692"/>
    </source>
</evidence>
<feature type="transmembrane region" description="Helical" evidence="6">
    <location>
        <begin position="276"/>
        <end position="298"/>
    </location>
</feature>
<keyword evidence="5 6" id="KW-0472">Membrane</keyword>
<keyword evidence="3 6" id="KW-0812">Transmembrane</keyword>
<feature type="transmembrane region" description="Helical" evidence="6">
    <location>
        <begin position="319"/>
        <end position="345"/>
    </location>
</feature>
<feature type="transmembrane region" description="Helical" evidence="6">
    <location>
        <begin position="7"/>
        <end position="25"/>
    </location>
</feature>
<organism evidence="7 8">
    <name type="scientific">Janthinobacterium lividum</name>
    <dbReference type="NCBI Taxonomy" id="29581"/>
    <lineage>
        <taxon>Bacteria</taxon>
        <taxon>Pseudomonadati</taxon>
        <taxon>Pseudomonadota</taxon>
        <taxon>Betaproteobacteria</taxon>
        <taxon>Burkholderiales</taxon>
        <taxon>Oxalobacteraceae</taxon>
        <taxon>Janthinobacterium</taxon>
    </lineage>
</organism>
<feature type="transmembrane region" description="Helical" evidence="6">
    <location>
        <begin position="37"/>
        <end position="55"/>
    </location>
</feature>
<dbReference type="EMBL" id="FPKH01000004">
    <property type="protein sequence ID" value="SFX97643.1"/>
    <property type="molecule type" value="Genomic_DNA"/>
</dbReference>
<evidence type="ECO:0000256" key="1">
    <source>
        <dbReference type="ARBA" id="ARBA00004651"/>
    </source>
</evidence>
<feature type="transmembrane region" description="Helical" evidence="6">
    <location>
        <begin position="357"/>
        <end position="381"/>
    </location>
</feature>
<protein>
    <submittedName>
        <fullName evidence="7">Membrane protein involved in the export of O-antigen and teichoic acid</fullName>
    </submittedName>
</protein>
<dbReference type="InterPro" id="IPR050833">
    <property type="entry name" value="Poly_Biosynth_Transport"/>
</dbReference>
<feature type="transmembrane region" description="Helical" evidence="6">
    <location>
        <begin position="135"/>
        <end position="152"/>
    </location>
</feature>
<dbReference type="PANTHER" id="PTHR30250">
    <property type="entry name" value="PST FAMILY PREDICTED COLANIC ACID TRANSPORTER"/>
    <property type="match status" value="1"/>
</dbReference>
<dbReference type="InterPro" id="IPR002797">
    <property type="entry name" value="Polysacc_synth"/>
</dbReference>
<dbReference type="RefSeq" id="WP_081368268.1">
    <property type="nucleotide sequence ID" value="NZ_FPKH01000004.1"/>
</dbReference>
<gene>
    <name evidence="7" type="ORF">SAMN03097694_4066</name>
</gene>
<evidence type="ECO:0000313" key="7">
    <source>
        <dbReference type="EMBL" id="SFX97643.1"/>
    </source>
</evidence>
<reference evidence="7 8" key="1">
    <citation type="submission" date="2016-11" db="EMBL/GenBank/DDBJ databases">
        <authorList>
            <person name="Varghese N."/>
            <person name="Submissions S."/>
        </authorList>
    </citation>
    <scope>NUCLEOTIDE SEQUENCE [LARGE SCALE GENOMIC DNA]</scope>
    <source>
        <strain evidence="7 8">NFR18</strain>
    </source>
</reference>
<dbReference type="PANTHER" id="PTHR30250:SF26">
    <property type="entry name" value="PSMA PROTEIN"/>
    <property type="match status" value="1"/>
</dbReference>
<keyword evidence="4 6" id="KW-1133">Transmembrane helix</keyword>
<dbReference type="AlphaFoldDB" id="A0AB38CC47"/>
<feature type="transmembrane region" description="Helical" evidence="6">
    <location>
        <begin position="193"/>
        <end position="215"/>
    </location>
</feature>
<keyword evidence="2" id="KW-1003">Cell membrane</keyword>
<dbReference type="InterPro" id="IPR048122">
    <property type="entry name" value="WZX-like"/>
</dbReference>
<comment type="subcellular location">
    <subcellularLocation>
        <location evidence="1">Cell membrane</location>
        <topology evidence="1">Multi-pass membrane protein</topology>
    </subcellularLocation>
</comment>
<evidence type="ECO:0000256" key="4">
    <source>
        <dbReference type="ARBA" id="ARBA00022989"/>
    </source>
</evidence>
<accession>A0AB38CC47</accession>
<comment type="caution">
    <text evidence="7">The sequence shown here is derived from an EMBL/GenBank/DDBJ whole genome shotgun (WGS) entry which is preliminary data.</text>
</comment>
<name>A0AB38CC47_9BURK</name>
<sequence length="458" mass="50545">MKKDMLWGYLSQFLQYGAALLVLPLLLRKLSSAELGIWYVFMTISALVTMLDLGFTPTLARNVSYVLGGAKRLLKDGFEVLTTPSAVDYSLFNAIIHAARRIFMVLAGCAFLLLATLGSWYIVHVSEGQIPAQEVLLAWGVFVVSTVINLYYKYYTPLLQGRGLYAAFYKSSALSNLGFVIVTAVLLQCDLTLLAVALGYLASALIGRWLSWYYFHDQSFQAALRQAPPSSISTRDIFGILWHNAWRMGLGVIGAFLILRANTLLSSAYLGLATTAAYALTLQVYSVLQNMSMVLFNIQQPKLAQYRVANEPERLRHTIQIGIGCAIGIFLCGSIVLVCFGPTMIEWIGGQTGLLALPLLIWVGIMVLLELNHSLAASVIVTGNRVPFVKPALVSGVAIVALSWLGLRLGGMGLTWLIASQFTVQLVYNNWKWPYMVWLELYRNKASPAASSHHQMKV</sequence>
<evidence type="ECO:0000256" key="5">
    <source>
        <dbReference type="ARBA" id="ARBA00023136"/>
    </source>
</evidence>
<feature type="transmembrane region" description="Helical" evidence="6">
    <location>
        <begin position="102"/>
        <end position="123"/>
    </location>
</feature>